<keyword evidence="1" id="KW-1133">Transmembrane helix</keyword>
<dbReference type="Proteomes" id="UP000054477">
    <property type="component" value="Unassembled WGS sequence"/>
</dbReference>
<reference evidence="3" key="2">
    <citation type="submission" date="2015-01" db="EMBL/GenBank/DDBJ databases">
        <title>Evolutionary Origins and Diversification of the Mycorrhizal Mutualists.</title>
        <authorList>
            <consortium name="DOE Joint Genome Institute"/>
            <consortium name="Mycorrhizal Genomics Consortium"/>
            <person name="Kohler A."/>
            <person name="Kuo A."/>
            <person name="Nagy L.G."/>
            <person name="Floudas D."/>
            <person name="Copeland A."/>
            <person name="Barry K.W."/>
            <person name="Cichocki N."/>
            <person name="Veneault-Fourrey C."/>
            <person name="LaButti K."/>
            <person name="Lindquist E.A."/>
            <person name="Lipzen A."/>
            <person name="Lundell T."/>
            <person name="Morin E."/>
            <person name="Murat C."/>
            <person name="Riley R."/>
            <person name="Ohm R."/>
            <person name="Sun H."/>
            <person name="Tunlid A."/>
            <person name="Henrissat B."/>
            <person name="Grigoriev I.V."/>
            <person name="Hibbett D.S."/>
            <person name="Martin F."/>
        </authorList>
    </citation>
    <scope>NUCLEOTIDE SEQUENCE [LARGE SCALE GENOMIC DNA]</scope>
    <source>
        <strain evidence="3">LaAM-08-1</strain>
    </source>
</reference>
<keyword evidence="3" id="KW-1185">Reference proteome</keyword>
<name>A0A0C9Y0X4_9AGAR</name>
<evidence type="ECO:0000256" key="1">
    <source>
        <dbReference type="SAM" id="Phobius"/>
    </source>
</evidence>
<proteinExistence type="predicted"/>
<dbReference type="HOGENOM" id="CLU_1959934_0_0_1"/>
<organism evidence="2 3">
    <name type="scientific">Laccaria amethystina LaAM-08-1</name>
    <dbReference type="NCBI Taxonomy" id="1095629"/>
    <lineage>
        <taxon>Eukaryota</taxon>
        <taxon>Fungi</taxon>
        <taxon>Dikarya</taxon>
        <taxon>Basidiomycota</taxon>
        <taxon>Agaricomycotina</taxon>
        <taxon>Agaricomycetes</taxon>
        <taxon>Agaricomycetidae</taxon>
        <taxon>Agaricales</taxon>
        <taxon>Agaricineae</taxon>
        <taxon>Hydnangiaceae</taxon>
        <taxon>Laccaria</taxon>
    </lineage>
</organism>
<accession>A0A0C9Y0X4</accession>
<keyword evidence="1" id="KW-0812">Transmembrane</keyword>
<keyword evidence="1" id="KW-0472">Membrane</keyword>
<evidence type="ECO:0000313" key="2">
    <source>
        <dbReference type="EMBL" id="KIK01733.1"/>
    </source>
</evidence>
<reference evidence="2 3" key="1">
    <citation type="submission" date="2014-04" db="EMBL/GenBank/DDBJ databases">
        <authorList>
            <consortium name="DOE Joint Genome Institute"/>
            <person name="Kuo A."/>
            <person name="Kohler A."/>
            <person name="Nagy L.G."/>
            <person name="Floudas D."/>
            <person name="Copeland A."/>
            <person name="Barry K.W."/>
            <person name="Cichocki N."/>
            <person name="Veneault-Fourrey C."/>
            <person name="LaButti K."/>
            <person name="Lindquist E.A."/>
            <person name="Lipzen A."/>
            <person name="Lundell T."/>
            <person name="Morin E."/>
            <person name="Murat C."/>
            <person name="Sun H."/>
            <person name="Tunlid A."/>
            <person name="Henrissat B."/>
            <person name="Grigoriev I.V."/>
            <person name="Hibbett D.S."/>
            <person name="Martin F."/>
            <person name="Nordberg H.P."/>
            <person name="Cantor M.N."/>
            <person name="Hua S.X."/>
        </authorList>
    </citation>
    <scope>NUCLEOTIDE SEQUENCE [LARGE SCALE GENOMIC DNA]</scope>
    <source>
        <strain evidence="2 3">LaAM-08-1</strain>
    </source>
</reference>
<sequence length="128" mass="14614">MSRPTFCFLASIWLLYLSGDLRTLHNSLSYGFWPHPIAFEEFAFLLSIAPPLLVPWFFVMWLFITTVPRLQRDHFTLGSEFELAPALPLLFCGVGILNSSAARQFPVLLAVPHWIFSVSTPADDRMKK</sequence>
<dbReference type="AlphaFoldDB" id="A0A0C9Y0X4"/>
<protein>
    <submittedName>
        <fullName evidence="2">Unplaced genomic scaffold K443scaffold_67, whole genome shotgun sequence</fullName>
    </submittedName>
</protein>
<gene>
    <name evidence="2" type="ORF">K443DRAFT_550368</name>
</gene>
<evidence type="ECO:0000313" key="3">
    <source>
        <dbReference type="Proteomes" id="UP000054477"/>
    </source>
</evidence>
<feature type="transmembrane region" description="Helical" evidence="1">
    <location>
        <begin position="43"/>
        <end position="64"/>
    </location>
</feature>
<dbReference type="EMBL" id="KN838602">
    <property type="protein sequence ID" value="KIK01733.1"/>
    <property type="molecule type" value="Genomic_DNA"/>
</dbReference>